<evidence type="ECO:0000313" key="2">
    <source>
        <dbReference type="Proteomes" id="UP000307943"/>
    </source>
</evidence>
<keyword evidence="2" id="KW-1185">Reference proteome</keyword>
<dbReference type="Gene3D" id="2.30.30.140">
    <property type="match status" value="1"/>
</dbReference>
<name>A0A5C4T0G0_9BACL</name>
<dbReference type="InterPro" id="IPR021377">
    <property type="entry name" value="DUF3006"/>
</dbReference>
<comment type="caution">
    <text evidence="1">The sequence shown here is derived from an EMBL/GenBank/DDBJ whole genome shotgun (WGS) entry which is preliminary data.</text>
</comment>
<sequence length="70" mass="8065">MRGIVEGFEGNYVIIEIDGETRDVDRSAVKFDVEVGDCVIFQEGTWVVDSKATEERARHMKKLMEDVWND</sequence>
<protein>
    <submittedName>
        <fullName evidence="1">DUF3006 domain-containing protein</fullName>
    </submittedName>
</protein>
<gene>
    <name evidence="1" type="ORF">FE784_34510</name>
</gene>
<dbReference type="Pfam" id="PF11213">
    <property type="entry name" value="DUF3006"/>
    <property type="match status" value="1"/>
</dbReference>
<accession>A0A5C4T0G0</accession>
<organism evidence="1 2">
    <name type="scientific">Paenibacillus hemerocallicola</name>
    <dbReference type="NCBI Taxonomy" id="1172614"/>
    <lineage>
        <taxon>Bacteria</taxon>
        <taxon>Bacillati</taxon>
        <taxon>Bacillota</taxon>
        <taxon>Bacilli</taxon>
        <taxon>Bacillales</taxon>
        <taxon>Paenibacillaceae</taxon>
        <taxon>Paenibacillus</taxon>
    </lineage>
</organism>
<evidence type="ECO:0000313" key="1">
    <source>
        <dbReference type="EMBL" id="TNJ61393.1"/>
    </source>
</evidence>
<dbReference type="RefSeq" id="WP_139606809.1">
    <property type="nucleotide sequence ID" value="NZ_VDCQ01000075.1"/>
</dbReference>
<proteinExistence type="predicted"/>
<dbReference type="AlphaFoldDB" id="A0A5C4T0G0"/>
<dbReference type="EMBL" id="VDCQ01000075">
    <property type="protein sequence ID" value="TNJ61393.1"/>
    <property type="molecule type" value="Genomic_DNA"/>
</dbReference>
<dbReference type="OrthoDB" id="164847at2"/>
<reference evidence="1 2" key="1">
    <citation type="submission" date="2019-05" db="EMBL/GenBank/DDBJ databases">
        <title>We sequenced the genome of Paenibacillus hemerocallicola KCTC 33185 for further insight into its adaptation and study the phylogeny of Paenibacillus.</title>
        <authorList>
            <person name="Narsing Rao M.P."/>
        </authorList>
    </citation>
    <scope>NUCLEOTIDE SEQUENCE [LARGE SCALE GENOMIC DNA]</scope>
    <source>
        <strain evidence="1 2">KCTC 33185</strain>
    </source>
</reference>
<dbReference type="Proteomes" id="UP000307943">
    <property type="component" value="Unassembled WGS sequence"/>
</dbReference>